<gene>
    <name evidence="3" type="ORF">M8A51_26035</name>
</gene>
<organism evidence="3 4">
    <name type="scientific">Caldimonas mangrovi</name>
    <dbReference type="NCBI Taxonomy" id="2944811"/>
    <lineage>
        <taxon>Bacteria</taxon>
        <taxon>Pseudomonadati</taxon>
        <taxon>Pseudomonadota</taxon>
        <taxon>Betaproteobacteria</taxon>
        <taxon>Burkholderiales</taxon>
        <taxon>Sphaerotilaceae</taxon>
        <taxon>Caldimonas</taxon>
    </lineage>
</organism>
<keyword evidence="2" id="KW-1133">Transmembrane helix</keyword>
<evidence type="ECO:0008006" key="5">
    <source>
        <dbReference type="Google" id="ProtNLM"/>
    </source>
</evidence>
<keyword evidence="2" id="KW-0472">Membrane</keyword>
<keyword evidence="4" id="KW-1185">Reference proteome</keyword>
<evidence type="ECO:0000256" key="2">
    <source>
        <dbReference type="SAM" id="Phobius"/>
    </source>
</evidence>
<evidence type="ECO:0000313" key="4">
    <source>
        <dbReference type="Proteomes" id="UP001165541"/>
    </source>
</evidence>
<comment type="caution">
    <text evidence="3">The sequence shown here is derived from an EMBL/GenBank/DDBJ whole genome shotgun (WGS) entry which is preliminary data.</text>
</comment>
<dbReference type="EMBL" id="JAMKFE010000034">
    <property type="protein sequence ID" value="MCM5682985.1"/>
    <property type="molecule type" value="Genomic_DNA"/>
</dbReference>
<dbReference type="Proteomes" id="UP001165541">
    <property type="component" value="Unassembled WGS sequence"/>
</dbReference>
<feature type="transmembrane region" description="Helical" evidence="2">
    <location>
        <begin position="46"/>
        <end position="66"/>
    </location>
</feature>
<protein>
    <recommendedName>
        <fullName evidence="5">Lipopolysaccharide assembly protein A domain-containing protein</fullName>
    </recommendedName>
</protein>
<feature type="region of interest" description="Disordered" evidence="1">
    <location>
        <begin position="71"/>
        <end position="90"/>
    </location>
</feature>
<accession>A0ABT0YW57</accession>
<keyword evidence="2" id="KW-0812">Transmembrane</keyword>
<sequence length="90" mass="9648">MMKLFLAMLAVSIILLFVVLVLLSPDAITALLVLSGNTGGTPRLTAIVALAPILAILLAVILTKIFKKLHQLDKKKQRPKSTPPSNEGFS</sequence>
<name>A0ABT0YW57_9BURK</name>
<evidence type="ECO:0000313" key="3">
    <source>
        <dbReference type="EMBL" id="MCM5682985.1"/>
    </source>
</evidence>
<evidence type="ECO:0000256" key="1">
    <source>
        <dbReference type="SAM" id="MobiDB-lite"/>
    </source>
</evidence>
<reference evidence="3" key="1">
    <citation type="submission" date="2022-05" db="EMBL/GenBank/DDBJ databases">
        <title>Schlegelella sp. nov., isolated from mangrove soil.</title>
        <authorList>
            <person name="Liu Y."/>
            <person name="Ge X."/>
            <person name="Liu W."/>
        </authorList>
    </citation>
    <scope>NUCLEOTIDE SEQUENCE</scope>
    <source>
        <strain evidence="3">S2-27</strain>
    </source>
</reference>
<proteinExistence type="predicted"/>